<name>A0ABV6LYU9_9ACTN</name>
<organism evidence="2 3">
    <name type="scientific">Phytohabitans kaempferiae</name>
    <dbReference type="NCBI Taxonomy" id="1620943"/>
    <lineage>
        <taxon>Bacteria</taxon>
        <taxon>Bacillati</taxon>
        <taxon>Actinomycetota</taxon>
        <taxon>Actinomycetes</taxon>
        <taxon>Micromonosporales</taxon>
        <taxon>Micromonosporaceae</taxon>
    </lineage>
</organism>
<dbReference type="EMBL" id="JBHLUH010000009">
    <property type="protein sequence ID" value="MFC0527618.1"/>
    <property type="molecule type" value="Genomic_DNA"/>
</dbReference>
<evidence type="ECO:0000313" key="2">
    <source>
        <dbReference type="EMBL" id="MFC0527618.1"/>
    </source>
</evidence>
<keyword evidence="1" id="KW-1133">Transmembrane helix</keyword>
<dbReference type="Proteomes" id="UP001589867">
    <property type="component" value="Unassembled WGS sequence"/>
</dbReference>
<dbReference type="RefSeq" id="WP_377247872.1">
    <property type="nucleotide sequence ID" value="NZ_JBHLUH010000009.1"/>
</dbReference>
<feature type="transmembrane region" description="Helical" evidence="1">
    <location>
        <begin position="40"/>
        <end position="62"/>
    </location>
</feature>
<keyword evidence="1" id="KW-0472">Membrane</keyword>
<keyword evidence="3" id="KW-1185">Reference proteome</keyword>
<sequence>MIDSEAIRTAFAALADQAPPPDRIRAALAARVRQHHRRRLVLRLAGAGVVAASTGVATAGVWRATRPSGPGFPVLDGGPGGGWLDVPLQYRPAWLPQRYGESARTVVVDGERAPVISRDWQPGPAEQPISLLVGWHPSLDADRPGGTPENVEVNGAPGELVQVDADRFATYVTWRAPGQPQLMVSVLTDDGADAQRDLAMRVARSVRPDPGRIGVGPRFGWRPADMATTPWRLRHGFQDTDWVQDVVVNGTGGRQLLISIGAGAATKFENTTVATEPIRIREWKGWRIPEMNQLFLTLPAGVEVFAQLDSGPAGEQTMSALTRVVEEFDFGPWPDMSWVGNR</sequence>
<gene>
    <name evidence="2" type="ORF">ACFFIA_08100</name>
</gene>
<comment type="caution">
    <text evidence="2">The sequence shown here is derived from an EMBL/GenBank/DDBJ whole genome shotgun (WGS) entry which is preliminary data.</text>
</comment>
<evidence type="ECO:0000313" key="3">
    <source>
        <dbReference type="Proteomes" id="UP001589867"/>
    </source>
</evidence>
<accession>A0ABV6LYU9</accession>
<keyword evidence="1" id="KW-0812">Transmembrane</keyword>
<reference evidence="2 3" key="1">
    <citation type="submission" date="2024-09" db="EMBL/GenBank/DDBJ databases">
        <authorList>
            <person name="Sun Q."/>
            <person name="Mori K."/>
        </authorList>
    </citation>
    <scope>NUCLEOTIDE SEQUENCE [LARGE SCALE GENOMIC DNA]</scope>
    <source>
        <strain evidence="2 3">TBRC 3947</strain>
    </source>
</reference>
<proteinExistence type="predicted"/>
<protein>
    <submittedName>
        <fullName evidence="2">Uncharacterized protein</fullName>
    </submittedName>
</protein>
<evidence type="ECO:0000256" key="1">
    <source>
        <dbReference type="SAM" id="Phobius"/>
    </source>
</evidence>